<evidence type="ECO:0000256" key="2">
    <source>
        <dbReference type="RuleBase" id="RU362080"/>
    </source>
</evidence>
<dbReference type="Proteomes" id="UP000518188">
    <property type="component" value="Unassembled WGS sequence"/>
</dbReference>
<protein>
    <recommendedName>
        <fullName evidence="2">Antitoxin</fullName>
    </recommendedName>
</protein>
<dbReference type="InterPro" id="IPR036165">
    <property type="entry name" value="YefM-like_sf"/>
</dbReference>
<dbReference type="PANTHER" id="PTHR35377:SF5">
    <property type="entry name" value="ANTITOXIN VAPB46"/>
    <property type="match status" value="1"/>
</dbReference>
<dbReference type="PANTHER" id="PTHR35377">
    <property type="entry name" value="ANTITOXIN VAPB49-RELATED-RELATED"/>
    <property type="match status" value="1"/>
</dbReference>
<dbReference type="NCBIfam" id="TIGR01552">
    <property type="entry name" value="phd_fam"/>
    <property type="match status" value="1"/>
</dbReference>
<dbReference type="RefSeq" id="WP_044524631.1">
    <property type="nucleotide sequence ID" value="NZ_HG322954.1"/>
</dbReference>
<dbReference type="SUPFAM" id="SSF143120">
    <property type="entry name" value="YefM-like"/>
    <property type="match status" value="1"/>
</dbReference>
<comment type="similarity">
    <text evidence="1 2">Belongs to the phD/YefM antitoxin family.</text>
</comment>
<gene>
    <name evidence="3" type="ORF">HGA11_28610</name>
</gene>
<dbReference type="InterPro" id="IPR006442">
    <property type="entry name" value="Antitoxin_Phd/YefM"/>
</dbReference>
<name>A0A7X6MU24_9MYCO</name>
<comment type="caution">
    <text evidence="3">The sequence shown here is derived from an EMBL/GenBank/DDBJ whole genome shotgun (WGS) entry which is preliminary data.</text>
</comment>
<dbReference type="EMBL" id="JAAXPJ010000015">
    <property type="protein sequence ID" value="NKZ14940.1"/>
    <property type="molecule type" value="Genomic_DNA"/>
</dbReference>
<evidence type="ECO:0000256" key="1">
    <source>
        <dbReference type="ARBA" id="ARBA00009981"/>
    </source>
</evidence>
<organism evidence="3 4">
    <name type="scientific">Mycolicibacterium septicum DSM 44393</name>
    <dbReference type="NCBI Taxonomy" id="1341646"/>
    <lineage>
        <taxon>Bacteria</taxon>
        <taxon>Bacillati</taxon>
        <taxon>Actinomycetota</taxon>
        <taxon>Actinomycetes</taxon>
        <taxon>Mycobacteriales</taxon>
        <taxon>Mycobacteriaceae</taxon>
        <taxon>Mycolicibacterium</taxon>
    </lineage>
</organism>
<accession>A0A7X6MU24</accession>
<dbReference type="Pfam" id="PF02604">
    <property type="entry name" value="PhdYeFM_antitox"/>
    <property type="match status" value="1"/>
</dbReference>
<proteinExistence type="inferred from homology"/>
<dbReference type="AlphaFoldDB" id="A0A7X6MU24"/>
<comment type="function">
    <text evidence="2">Antitoxin component of a type II toxin-antitoxin (TA) system.</text>
</comment>
<dbReference type="InterPro" id="IPR051416">
    <property type="entry name" value="phD-YefM_TA_antitoxins"/>
</dbReference>
<evidence type="ECO:0000313" key="4">
    <source>
        <dbReference type="Proteomes" id="UP000518188"/>
    </source>
</evidence>
<dbReference type="Gene3D" id="3.40.1620.10">
    <property type="entry name" value="YefM-like domain"/>
    <property type="match status" value="1"/>
</dbReference>
<reference evidence="3 4" key="1">
    <citation type="submission" date="2020-04" db="EMBL/GenBank/DDBJ databases">
        <title>MicrobeNet Type strains.</title>
        <authorList>
            <person name="Nicholson A.C."/>
        </authorList>
    </citation>
    <scope>NUCLEOTIDE SEQUENCE [LARGE SCALE GENOMIC DNA]</scope>
    <source>
        <strain evidence="3 4">ATCC 700731</strain>
    </source>
</reference>
<sequence>MRVIGVRELRQHASRYLAEVVGGETIEITDRGQPVARLVPIAGDEWEDLVNVGEVATASRPLNVDDLQPAVYPVSASAALESLRSDER</sequence>
<evidence type="ECO:0000313" key="3">
    <source>
        <dbReference type="EMBL" id="NKZ14940.1"/>
    </source>
</evidence>
<dbReference type="GO" id="GO:0097351">
    <property type="term" value="F:toxin sequestering activity"/>
    <property type="evidence" value="ECO:0007669"/>
    <property type="project" value="TreeGrafter"/>
</dbReference>